<feature type="transmembrane region" description="Helical" evidence="1">
    <location>
        <begin position="24"/>
        <end position="46"/>
    </location>
</feature>
<keyword evidence="3" id="KW-1185">Reference proteome</keyword>
<gene>
    <name evidence="2" type="ORF">AMURIS_04724</name>
</gene>
<evidence type="ECO:0000313" key="3">
    <source>
        <dbReference type="Proteomes" id="UP000236311"/>
    </source>
</evidence>
<proteinExistence type="predicted"/>
<reference evidence="2 3" key="1">
    <citation type="submission" date="2018-01" db="EMBL/GenBank/DDBJ databases">
        <authorList>
            <person name="Gaut B.S."/>
            <person name="Morton B.R."/>
            <person name="Clegg M.T."/>
            <person name="Duvall M.R."/>
        </authorList>
    </citation>
    <scope>NUCLEOTIDE SEQUENCE [LARGE SCALE GENOMIC DNA]</scope>
    <source>
        <strain evidence="2">GP69</strain>
    </source>
</reference>
<feature type="transmembrane region" description="Helical" evidence="1">
    <location>
        <begin position="58"/>
        <end position="76"/>
    </location>
</feature>
<name>A0A2K4ZNL5_9FIRM</name>
<feature type="transmembrane region" description="Helical" evidence="1">
    <location>
        <begin position="82"/>
        <end position="100"/>
    </location>
</feature>
<keyword evidence="1" id="KW-0812">Transmembrane</keyword>
<protein>
    <submittedName>
        <fullName evidence="2">Uncharacterized protein</fullName>
    </submittedName>
</protein>
<keyword evidence="1" id="KW-1133">Transmembrane helix</keyword>
<accession>A0A2K4ZNL5</accession>
<evidence type="ECO:0000313" key="2">
    <source>
        <dbReference type="EMBL" id="SOY31972.1"/>
    </source>
</evidence>
<evidence type="ECO:0000256" key="1">
    <source>
        <dbReference type="SAM" id="Phobius"/>
    </source>
</evidence>
<keyword evidence="1" id="KW-0472">Membrane</keyword>
<dbReference type="AlphaFoldDB" id="A0A2K4ZNL5"/>
<dbReference type="EMBL" id="OFSM01000035">
    <property type="protein sequence ID" value="SOY31972.1"/>
    <property type="molecule type" value="Genomic_DNA"/>
</dbReference>
<organism evidence="2 3">
    <name type="scientific">Acetatifactor muris</name>
    <dbReference type="NCBI Taxonomy" id="879566"/>
    <lineage>
        <taxon>Bacteria</taxon>
        <taxon>Bacillati</taxon>
        <taxon>Bacillota</taxon>
        <taxon>Clostridia</taxon>
        <taxon>Lachnospirales</taxon>
        <taxon>Lachnospiraceae</taxon>
        <taxon>Acetatifactor</taxon>
    </lineage>
</organism>
<sequence length="116" mass="13784">MRYRDIKPKRRGYVHAELFNEGEYMGWVISESIFSFLEMFISYFFASGIFRRKIKGSKTIYVMILFSVFGTVLLTLREYAFAWIPDFVPAVFVFTLYAIVMCQTKWWKAVSWALVN</sequence>
<dbReference type="Proteomes" id="UP000236311">
    <property type="component" value="Unassembled WGS sequence"/>
</dbReference>